<protein>
    <submittedName>
        <fullName evidence="1">Uncharacterized protein</fullName>
    </submittedName>
</protein>
<organism evidence="1 2">
    <name type="scientific">Dermacentor silvarum</name>
    <name type="common">Tick</name>
    <dbReference type="NCBI Taxonomy" id="543639"/>
    <lineage>
        <taxon>Eukaryota</taxon>
        <taxon>Metazoa</taxon>
        <taxon>Ecdysozoa</taxon>
        <taxon>Arthropoda</taxon>
        <taxon>Chelicerata</taxon>
        <taxon>Arachnida</taxon>
        <taxon>Acari</taxon>
        <taxon>Parasitiformes</taxon>
        <taxon>Ixodida</taxon>
        <taxon>Ixodoidea</taxon>
        <taxon>Ixodidae</taxon>
        <taxon>Rhipicephalinae</taxon>
        <taxon>Dermacentor</taxon>
    </lineage>
</organism>
<accession>A0ACB8C0C5</accession>
<comment type="caution">
    <text evidence="1">The sequence shown here is derived from an EMBL/GenBank/DDBJ whole genome shotgun (WGS) entry which is preliminary data.</text>
</comment>
<proteinExistence type="predicted"/>
<name>A0ACB8C0C5_DERSI</name>
<keyword evidence="2" id="KW-1185">Reference proteome</keyword>
<sequence>MSSADKQADVATQQADEVISAKEKGAGDAKTEKSPQKRSSAEVSERRVLTGAVLMSVEQAATARRCSLAGIEPFISAVATPIRTSTTTETRAVGIERSIASVRATERAAFARALRGFR</sequence>
<evidence type="ECO:0000313" key="2">
    <source>
        <dbReference type="Proteomes" id="UP000821865"/>
    </source>
</evidence>
<evidence type="ECO:0000313" key="1">
    <source>
        <dbReference type="EMBL" id="KAH7932629.1"/>
    </source>
</evidence>
<dbReference type="Proteomes" id="UP000821865">
    <property type="component" value="Chromosome 9"/>
</dbReference>
<reference evidence="1" key="1">
    <citation type="submission" date="2020-05" db="EMBL/GenBank/DDBJ databases">
        <title>Large-scale comparative analyses of tick genomes elucidate their genetic diversity and vector capacities.</title>
        <authorList>
            <person name="Jia N."/>
            <person name="Wang J."/>
            <person name="Shi W."/>
            <person name="Du L."/>
            <person name="Sun Y."/>
            <person name="Zhan W."/>
            <person name="Jiang J."/>
            <person name="Wang Q."/>
            <person name="Zhang B."/>
            <person name="Ji P."/>
            <person name="Sakyi L.B."/>
            <person name="Cui X."/>
            <person name="Yuan T."/>
            <person name="Jiang B."/>
            <person name="Yang W."/>
            <person name="Lam T.T.-Y."/>
            <person name="Chang Q."/>
            <person name="Ding S."/>
            <person name="Wang X."/>
            <person name="Zhu J."/>
            <person name="Ruan X."/>
            <person name="Zhao L."/>
            <person name="Wei J."/>
            <person name="Que T."/>
            <person name="Du C."/>
            <person name="Cheng J."/>
            <person name="Dai P."/>
            <person name="Han X."/>
            <person name="Huang E."/>
            <person name="Gao Y."/>
            <person name="Liu J."/>
            <person name="Shao H."/>
            <person name="Ye R."/>
            <person name="Li L."/>
            <person name="Wei W."/>
            <person name="Wang X."/>
            <person name="Wang C."/>
            <person name="Yang T."/>
            <person name="Huo Q."/>
            <person name="Li W."/>
            <person name="Guo W."/>
            <person name="Chen H."/>
            <person name="Zhou L."/>
            <person name="Ni X."/>
            <person name="Tian J."/>
            <person name="Zhou Y."/>
            <person name="Sheng Y."/>
            <person name="Liu T."/>
            <person name="Pan Y."/>
            <person name="Xia L."/>
            <person name="Li J."/>
            <person name="Zhao F."/>
            <person name="Cao W."/>
        </authorList>
    </citation>
    <scope>NUCLEOTIDE SEQUENCE</scope>
    <source>
        <strain evidence="1">Dsil-2018</strain>
    </source>
</reference>
<dbReference type="EMBL" id="CM023478">
    <property type="protein sequence ID" value="KAH7932629.1"/>
    <property type="molecule type" value="Genomic_DNA"/>
</dbReference>
<gene>
    <name evidence="1" type="ORF">HPB49_000258</name>
</gene>